<feature type="compositionally biased region" description="Polar residues" evidence="2">
    <location>
        <begin position="46"/>
        <end position="60"/>
    </location>
</feature>
<name>A0A9W6F4H2_9CHLO</name>
<proteinExistence type="predicted"/>
<feature type="region of interest" description="Disordered" evidence="2">
    <location>
        <begin position="266"/>
        <end position="286"/>
    </location>
</feature>
<reference evidence="3 4" key="1">
    <citation type="journal article" date="2023" name="Commun. Biol.">
        <title>Reorganization of the ancestral sex-determining regions during the evolution of trioecy in Pleodorina starrii.</title>
        <authorList>
            <person name="Takahashi K."/>
            <person name="Suzuki S."/>
            <person name="Kawai-Toyooka H."/>
            <person name="Yamamoto K."/>
            <person name="Hamaji T."/>
            <person name="Ootsuki R."/>
            <person name="Yamaguchi H."/>
            <person name="Kawachi M."/>
            <person name="Higashiyama T."/>
            <person name="Nozaki H."/>
        </authorList>
    </citation>
    <scope>NUCLEOTIDE SEQUENCE [LARGE SCALE GENOMIC DNA]</scope>
    <source>
        <strain evidence="3 4">NIES-4479</strain>
    </source>
</reference>
<accession>A0A9W6F4H2</accession>
<feature type="compositionally biased region" description="Pro residues" evidence="2">
    <location>
        <begin position="166"/>
        <end position="195"/>
    </location>
</feature>
<feature type="coiled-coil region" evidence="1">
    <location>
        <begin position="108"/>
        <end position="157"/>
    </location>
</feature>
<evidence type="ECO:0000313" key="3">
    <source>
        <dbReference type="EMBL" id="GLC55500.1"/>
    </source>
</evidence>
<evidence type="ECO:0000256" key="1">
    <source>
        <dbReference type="SAM" id="Coils"/>
    </source>
</evidence>
<keyword evidence="1" id="KW-0175">Coiled coil</keyword>
<sequence>MLPVLHRPASSMFGERNVLSLPASPNSTLRTEPSLPGPKRSGLGTGNLSGPPSTAHSQTSLTGLSQFQISHENTLRKNRNHFIGQTEQFSIDYHAAHDKSLAELPVLQEQHQLEVEEYQNALEESVARHIARIAQLRQDYSLMVKEASRRHMELQQRRFSGAKVEVPPPAALQPPSLPPLSPPVPTISSPPPLPLPGRSGAAAAAAASASAAAAAVAQEQAASHGLGQVHPNAYLKTLDNGAASAMANYSTRPPSTPNGISTLSLSSPATPAGRVTTPPDPNARGSDFHRLEAMHDKYMGRTRSLHEMGLASRANEVASWAQTFAACMGALAQHQSSSLAHLASCVEEAEAWHAAQRSALSAAHEEILAEAERLGRQLEIQQASAASKLSGLLASFLERVLPTGEVGLAEAQAAYTRAAANLRNEHIAALEGSEGSLRALVPRHGAMRQHMAAAYSAGLAAHEAAMAAAGGHYDSRGLPELRRQYEEAEARHRDALAVIRADHLKGLAASREGWMGEAAALLEEYRARMQELKSQFVLTYEVDVTEV</sequence>
<keyword evidence="4" id="KW-1185">Reference proteome</keyword>
<gene>
    <name evidence="3" type="primary">PLEST010355</name>
    <name evidence="3" type="ORF">PLESTB_000994200</name>
</gene>
<evidence type="ECO:0000313" key="4">
    <source>
        <dbReference type="Proteomes" id="UP001165080"/>
    </source>
</evidence>
<feature type="region of interest" description="Disordered" evidence="2">
    <location>
        <begin position="21"/>
        <end position="60"/>
    </location>
</feature>
<dbReference type="AlphaFoldDB" id="A0A9W6F4H2"/>
<organism evidence="3 4">
    <name type="scientific">Pleodorina starrii</name>
    <dbReference type="NCBI Taxonomy" id="330485"/>
    <lineage>
        <taxon>Eukaryota</taxon>
        <taxon>Viridiplantae</taxon>
        <taxon>Chlorophyta</taxon>
        <taxon>core chlorophytes</taxon>
        <taxon>Chlorophyceae</taxon>
        <taxon>CS clade</taxon>
        <taxon>Chlamydomonadales</taxon>
        <taxon>Volvocaceae</taxon>
        <taxon>Pleodorina</taxon>
    </lineage>
</organism>
<dbReference type="EMBL" id="BRXU01000013">
    <property type="protein sequence ID" value="GLC55500.1"/>
    <property type="molecule type" value="Genomic_DNA"/>
</dbReference>
<feature type="region of interest" description="Disordered" evidence="2">
    <location>
        <begin position="164"/>
        <end position="199"/>
    </location>
</feature>
<feature type="coiled-coil region" evidence="1">
    <location>
        <begin position="478"/>
        <end position="535"/>
    </location>
</feature>
<dbReference type="Proteomes" id="UP001165080">
    <property type="component" value="Unassembled WGS sequence"/>
</dbReference>
<dbReference type="OrthoDB" id="533401at2759"/>
<comment type="caution">
    <text evidence="3">The sequence shown here is derived from an EMBL/GenBank/DDBJ whole genome shotgun (WGS) entry which is preliminary data.</text>
</comment>
<protein>
    <submittedName>
        <fullName evidence="3">Uncharacterized protein</fullName>
    </submittedName>
</protein>
<evidence type="ECO:0000256" key="2">
    <source>
        <dbReference type="SAM" id="MobiDB-lite"/>
    </source>
</evidence>